<dbReference type="PROSITE" id="PS51257">
    <property type="entry name" value="PROKAR_LIPOPROTEIN"/>
    <property type="match status" value="1"/>
</dbReference>
<proteinExistence type="predicted"/>
<evidence type="ECO:0000313" key="6">
    <source>
        <dbReference type="EMBL" id="QMV86043.1"/>
    </source>
</evidence>
<dbReference type="Proteomes" id="UP000515570">
    <property type="component" value="Chromosome"/>
</dbReference>
<dbReference type="GO" id="GO:0030313">
    <property type="term" value="C:cell envelope"/>
    <property type="evidence" value="ECO:0007669"/>
    <property type="project" value="UniProtKB-SubCell"/>
</dbReference>
<organism evidence="6 7">
    <name type="scientific">Corynebacterium hindlerae</name>
    <dbReference type="NCBI Taxonomy" id="699041"/>
    <lineage>
        <taxon>Bacteria</taxon>
        <taxon>Bacillati</taxon>
        <taxon>Actinomycetota</taxon>
        <taxon>Actinomycetes</taxon>
        <taxon>Mycobacteriales</taxon>
        <taxon>Corynebacteriaceae</taxon>
        <taxon>Corynebacterium</taxon>
    </lineage>
</organism>
<dbReference type="PANTHER" id="PTHR42953">
    <property type="entry name" value="HIGH-AFFINITY ZINC UPTAKE SYSTEM PROTEIN ZNUA-RELATED"/>
    <property type="match status" value="1"/>
</dbReference>
<gene>
    <name evidence="6" type="ORF">HW450_04820</name>
</gene>
<comment type="subcellular location">
    <subcellularLocation>
        <location evidence="1">Cell envelope</location>
    </subcellularLocation>
</comment>
<evidence type="ECO:0000313" key="7">
    <source>
        <dbReference type="Proteomes" id="UP000515570"/>
    </source>
</evidence>
<dbReference type="Pfam" id="PF01297">
    <property type="entry name" value="ZnuA"/>
    <property type="match status" value="1"/>
</dbReference>
<dbReference type="RefSeq" id="WP_182386858.1">
    <property type="nucleotide sequence ID" value="NZ_CP059833.1"/>
</dbReference>
<dbReference type="EMBL" id="CP059833">
    <property type="protein sequence ID" value="QMV86043.1"/>
    <property type="molecule type" value="Genomic_DNA"/>
</dbReference>
<feature type="signal peptide" evidence="5">
    <location>
        <begin position="1"/>
        <end position="24"/>
    </location>
</feature>
<dbReference type="InterPro" id="IPR006127">
    <property type="entry name" value="ZnuA-like"/>
</dbReference>
<keyword evidence="4 5" id="KW-0732">Signal</keyword>
<feature type="chain" id="PRO_5028859402" evidence="5">
    <location>
        <begin position="25"/>
        <end position="364"/>
    </location>
</feature>
<sequence length="364" mass="38821">MRKTAGLAVLAAGCLLTACTPGTADGDDALQLVATTTQICDYVTHIAEQQPDSEIVLEKTDSQGKKHAPDGAKPTVKLNCLLAPNASAHDHEMTPQQMKAMSDADLLLTNGVDLEHFLDSAIDSSGFKGSMVVTSGVPNTGAEAGKFTIDAGDNKADVAPWPFDPEPGEEAEFTHDPHIWTSPSGAIVQVRNIGAALAKADADHAADWEKRTDHYVQQLTALDTWAKDSFDSVPQDKRVLFTSHDAFGYLSRDFGIDFIGAALSDFNAQQDATHQHIEEAVEQVKQSHATVIFAENSNNSKSIEAVGRAAGVRIITGEDALYGDSLGAEGSEGETYTGSIIHNVRTLVEAWGGTVKPLPEELRD</sequence>
<evidence type="ECO:0000256" key="5">
    <source>
        <dbReference type="SAM" id="SignalP"/>
    </source>
</evidence>
<keyword evidence="3" id="KW-0479">Metal-binding</keyword>
<evidence type="ECO:0000256" key="2">
    <source>
        <dbReference type="ARBA" id="ARBA00022448"/>
    </source>
</evidence>
<evidence type="ECO:0000256" key="3">
    <source>
        <dbReference type="ARBA" id="ARBA00022723"/>
    </source>
</evidence>
<keyword evidence="7" id="KW-1185">Reference proteome</keyword>
<dbReference type="GO" id="GO:0046872">
    <property type="term" value="F:metal ion binding"/>
    <property type="evidence" value="ECO:0007669"/>
    <property type="project" value="UniProtKB-KW"/>
</dbReference>
<name>A0A7G5FHF2_9CORY</name>
<dbReference type="GO" id="GO:0030001">
    <property type="term" value="P:metal ion transport"/>
    <property type="evidence" value="ECO:0007669"/>
    <property type="project" value="InterPro"/>
</dbReference>
<accession>A0A7G5FHF2</accession>
<protein>
    <submittedName>
        <fullName evidence="6">Zinc ABC transporter substrate-binding protein</fullName>
    </submittedName>
</protein>
<evidence type="ECO:0000256" key="4">
    <source>
        <dbReference type="ARBA" id="ARBA00022729"/>
    </source>
</evidence>
<dbReference type="AlphaFoldDB" id="A0A7G5FHF2"/>
<dbReference type="PANTHER" id="PTHR42953:SF1">
    <property type="entry name" value="METAL-BINDING PROTEIN HI_0362-RELATED"/>
    <property type="match status" value="1"/>
</dbReference>
<dbReference type="SUPFAM" id="SSF53807">
    <property type="entry name" value="Helical backbone' metal receptor"/>
    <property type="match status" value="1"/>
</dbReference>
<evidence type="ECO:0000256" key="1">
    <source>
        <dbReference type="ARBA" id="ARBA00004196"/>
    </source>
</evidence>
<dbReference type="Gene3D" id="3.40.50.1980">
    <property type="entry name" value="Nitrogenase molybdenum iron protein domain"/>
    <property type="match status" value="2"/>
</dbReference>
<keyword evidence="2" id="KW-0813">Transport</keyword>
<reference evidence="6 7" key="1">
    <citation type="submission" date="2020-07" db="EMBL/GenBank/DDBJ databases">
        <title>non toxigenic Corynebacterium sp. nov from a clinical source.</title>
        <authorList>
            <person name="Bernier A.-M."/>
            <person name="Bernard K."/>
        </authorList>
    </citation>
    <scope>NUCLEOTIDE SEQUENCE [LARGE SCALE GENOMIC DNA]</scope>
    <source>
        <strain evidence="7">NML 93-0612</strain>
    </source>
</reference>
<dbReference type="InterPro" id="IPR050492">
    <property type="entry name" value="Bact_metal-bind_prot9"/>
</dbReference>